<dbReference type="Pfam" id="PF00172">
    <property type="entry name" value="Zn_clus"/>
    <property type="match status" value="1"/>
</dbReference>
<proteinExistence type="predicted"/>
<keyword evidence="6" id="KW-0539">Nucleus</keyword>
<evidence type="ECO:0000256" key="3">
    <source>
        <dbReference type="ARBA" id="ARBA00023015"/>
    </source>
</evidence>
<dbReference type="SUPFAM" id="SSF57701">
    <property type="entry name" value="Zn2/Cys6 DNA-binding domain"/>
    <property type="match status" value="1"/>
</dbReference>
<dbReference type="SMART" id="SM00066">
    <property type="entry name" value="GAL4"/>
    <property type="match status" value="1"/>
</dbReference>
<dbReference type="Pfam" id="PF11951">
    <property type="entry name" value="Fungal_trans_2"/>
    <property type="match status" value="1"/>
</dbReference>
<dbReference type="Gene3D" id="4.10.240.10">
    <property type="entry name" value="Zn(2)-C6 fungal-type DNA-binding domain"/>
    <property type="match status" value="1"/>
</dbReference>
<keyword evidence="10" id="KW-1185">Reference proteome</keyword>
<dbReference type="PROSITE" id="PS50048">
    <property type="entry name" value="ZN2_CY6_FUNGAL_2"/>
    <property type="match status" value="1"/>
</dbReference>
<dbReference type="GO" id="GO:0008270">
    <property type="term" value="F:zinc ion binding"/>
    <property type="evidence" value="ECO:0007669"/>
    <property type="project" value="InterPro"/>
</dbReference>
<keyword evidence="4" id="KW-0238">DNA-binding</keyword>
<feature type="compositionally biased region" description="Low complexity" evidence="7">
    <location>
        <begin position="413"/>
        <end position="425"/>
    </location>
</feature>
<evidence type="ECO:0000256" key="5">
    <source>
        <dbReference type="ARBA" id="ARBA00023163"/>
    </source>
</evidence>
<evidence type="ECO:0000256" key="7">
    <source>
        <dbReference type="SAM" id="MobiDB-lite"/>
    </source>
</evidence>
<evidence type="ECO:0000256" key="4">
    <source>
        <dbReference type="ARBA" id="ARBA00023125"/>
    </source>
</evidence>
<dbReference type="InterPro" id="IPR052360">
    <property type="entry name" value="Transcr_Regulatory_Proteins"/>
</dbReference>
<dbReference type="PANTHER" id="PTHR36206">
    <property type="entry name" value="ASPERCRYPTIN BIOSYNTHESIS CLUSTER-SPECIFIC TRANSCRIPTION REGULATOR ATNN-RELATED"/>
    <property type="match status" value="1"/>
</dbReference>
<protein>
    <recommendedName>
        <fullName evidence="8">Zn(2)-C6 fungal-type domain-containing protein</fullName>
    </recommendedName>
</protein>
<dbReference type="EMBL" id="ML976992">
    <property type="protein sequence ID" value="KAF1956139.1"/>
    <property type="molecule type" value="Genomic_DNA"/>
</dbReference>
<dbReference type="GO" id="GO:0000981">
    <property type="term" value="F:DNA-binding transcription factor activity, RNA polymerase II-specific"/>
    <property type="evidence" value="ECO:0007669"/>
    <property type="project" value="InterPro"/>
</dbReference>
<keyword evidence="5" id="KW-0804">Transcription</keyword>
<keyword evidence="2" id="KW-0862">Zinc</keyword>
<evidence type="ECO:0000313" key="9">
    <source>
        <dbReference type="EMBL" id="KAF1956139.1"/>
    </source>
</evidence>
<dbReference type="InterPro" id="IPR036864">
    <property type="entry name" value="Zn2-C6_fun-type_DNA-bd_sf"/>
</dbReference>
<keyword evidence="3" id="KW-0805">Transcription regulation</keyword>
<feature type="region of interest" description="Disordered" evidence="7">
    <location>
        <begin position="406"/>
        <end position="427"/>
    </location>
</feature>
<dbReference type="PANTHER" id="PTHR36206:SF12">
    <property type="entry name" value="ASPERCRYPTIN BIOSYNTHESIS CLUSTER-SPECIFIC TRANSCRIPTION REGULATOR ATNN-RELATED"/>
    <property type="match status" value="1"/>
</dbReference>
<dbReference type="GO" id="GO:0003677">
    <property type="term" value="F:DNA binding"/>
    <property type="evidence" value="ECO:0007669"/>
    <property type="project" value="UniProtKB-KW"/>
</dbReference>
<evidence type="ECO:0000256" key="6">
    <source>
        <dbReference type="ARBA" id="ARBA00023242"/>
    </source>
</evidence>
<gene>
    <name evidence="9" type="ORF">CC80DRAFT_535513</name>
</gene>
<dbReference type="PROSITE" id="PS00463">
    <property type="entry name" value="ZN2_CY6_FUNGAL_1"/>
    <property type="match status" value="1"/>
</dbReference>
<sequence>MPTKKRTRASHPKVRTGCHTCKARRVKCDEQRPSCEKCINTGRKCEGYKNNREWIVVVAPQRPVTDGFEDDRSRRHFDYFRTQAVYELSWFFDDDHWPKLVLQESHSSAAVRHAVIALACSHEDFKNNARTAAQAPQYAYAAQHYSKAIKNLIKETSDAAQESRLRALMCGLLFISLETVRGNNAAALHHLDGCLKIVKEAQAQLGMTSLDHDCLECAAHLFRDIIPMCARLDIQASIMLGRQQQNDTTIPECSESANDVGTDMYLEPNFRSSFEALQCLYWLGDRVHDLVGGLAPLHSARPDAWMERLMLEGQFLHWERAIQPLLAASENTHEFDKFLVMRIHHRTMMTLLESSFDDTERLLDNYQWAFEDIIKFAAELQEDPQGTDDESSNDSDSYLTADSLAVNSARSQSSRTSTPLSSPRLNVSGRKTGRPVFVLDAGIIFSLYWTALKCRDGPTRRRAISLLESSKQDGSSIGPIQAAIAKRIVEIEEEQPYEQDPISEKLKRAEDVLGYARVHNVNTDIMREKQTARVMILKRVEGVEEGCQSVEWIPLFREQLLTTPHLDFNRAIVTAIVKVIMVICKSMIPNEKSLLALQKQYRKDWSDEMAGVSPTLFILFDILLQ</sequence>
<dbReference type="CDD" id="cd00067">
    <property type="entry name" value="GAL4"/>
    <property type="match status" value="1"/>
</dbReference>
<keyword evidence="1" id="KW-0479">Metal-binding</keyword>
<dbReference type="InterPro" id="IPR021858">
    <property type="entry name" value="Fun_TF"/>
</dbReference>
<feature type="domain" description="Zn(2)-C6 fungal-type" evidence="8">
    <location>
        <begin position="17"/>
        <end position="45"/>
    </location>
</feature>
<evidence type="ECO:0000313" key="10">
    <source>
        <dbReference type="Proteomes" id="UP000800035"/>
    </source>
</evidence>
<name>A0A6A5TWP3_9PLEO</name>
<evidence type="ECO:0000259" key="8">
    <source>
        <dbReference type="PROSITE" id="PS50048"/>
    </source>
</evidence>
<reference evidence="9" key="1">
    <citation type="journal article" date="2020" name="Stud. Mycol.">
        <title>101 Dothideomycetes genomes: a test case for predicting lifestyles and emergence of pathogens.</title>
        <authorList>
            <person name="Haridas S."/>
            <person name="Albert R."/>
            <person name="Binder M."/>
            <person name="Bloem J."/>
            <person name="Labutti K."/>
            <person name="Salamov A."/>
            <person name="Andreopoulos B."/>
            <person name="Baker S."/>
            <person name="Barry K."/>
            <person name="Bills G."/>
            <person name="Bluhm B."/>
            <person name="Cannon C."/>
            <person name="Castanera R."/>
            <person name="Culley D."/>
            <person name="Daum C."/>
            <person name="Ezra D."/>
            <person name="Gonzalez J."/>
            <person name="Henrissat B."/>
            <person name="Kuo A."/>
            <person name="Liang C."/>
            <person name="Lipzen A."/>
            <person name="Lutzoni F."/>
            <person name="Magnuson J."/>
            <person name="Mondo S."/>
            <person name="Nolan M."/>
            <person name="Ohm R."/>
            <person name="Pangilinan J."/>
            <person name="Park H.-J."/>
            <person name="Ramirez L."/>
            <person name="Alfaro M."/>
            <person name="Sun H."/>
            <person name="Tritt A."/>
            <person name="Yoshinaga Y."/>
            <person name="Zwiers L.-H."/>
            <person name="Turgeon B."/>
            <person name="Goodwin S."/>
            <person name="Spatafora J."/>
            <person name="Crous P."/>
            <person name="Grigoriev I."/>
        </authorList>
    </citation>
    <scope>NUCLEOTIDE SEQUENCE</scope>
    <source>
        <strain evidence="9">CBS 675.92</strain>
    </source>
</reference>
<dbReference type="InterPro" id="IPR001138">
    <property type="entry name" value="Zn2Cys6_DnaBD"/>
</dbReference>
<accession>A0A6A5TWP3</accession>
<organism evidence="9 10">
    <name type="scientific">Byssothecium circinans</name>
    <dbReference type="NCBI Taxonomy" id="147558"/>
    <lineage>
        <taxon>Eukaryota</taxon>
        <taxon>Fungi</taxon>
        <taxon>Dikarya</taxon>
        <taxon>Ascomycota</taxon>
        <taxon>Pezizomycotina</taxon>
        <taxon>Dothideomycetes</taxon>
        <taxon>Pleosporomycetidae</taxon>
        <taxon>Pleosporales</taxon>
        <taxon>Massarineae</taxon>
        <taxon>Massarinaceae</taxon>
        <taxon>Byssothecium</taxon>
    </lineage>
</organism>
<dbReference type="AlphaFoldDB" id="A0A6A5TWP3"/>
<dbReference type="OrthoDB" id="2593732at2759"/>
<evidence type="ECO:0000256" key="1">
    <source>
        <dbReference type="ARBA" id="ARBA00022723"/>
    </source>
</evidence>
<evidence type="ECO:0000256" key="2">
    <source>
        <dbReference type="ARBA" id="ARBA00022833"/>
    </source>
</evidence>
<dbReference type="Proteomes" id="UP000800035">
    <property type="component" value="Unassembled WGS sequence"/>
</dbReference>